<evidence type="ECO:0000259" key="3">
    <source>
        <dbReference type="Pfam" id="PF14613"/>
    </source>
</evidence>
<protein>
    <submittedName>
        <fullName evidence="5">Uncharacterized protein</fullName>
    </submittedName>
</protein>
<dbReference type="HOGENOM" id="CLU_007183_1_0_1"/>
<dbReference type="Pfam" id="PF14613">
    <property type="entry name" value="HAM1_C"/>
    <property type="match status" value="1"/>
</dbReference>
<name>A0A0A1TEU9_9HYPO</name>
<keyword evidence="6" id="KW-1185">Reference proteome</keyword>
<dbReference type="Pfam" id="PF19343">
    <property type="entry name" value="HAM1_N"/>
    <property type="match status" value="1"/>
</dbReference>
<feature type="domain" description="HAM1-like N-terminal" evidence="4">
    <location>
        <begin position="5"/>
        <end position="616"/>
    </location>
</feature>
<gene>
    <name evidence="5" type="ORF">VHEMI08869</name>
</gene>
<dbReference type="InterPro" id="IPR027842">
    <property type="entry name" value="HAM1-like_C"/>
</dbReference>
<dbReference type="PANTHER" id="PTHR31138">
    <property type="entry name" value="CHROMOSOME 19, WHOLE GENOME SHOTGUN SEQUENCE"/>
    <property type="match status" value="1"/>
</dbReference>
<proteinExistence type="predicted"/>
<dbReference type="OrthoDB" id="19394at2759"/>
<feature type="region of interest" description="Disordered" evidence="2">
    <location>
        <begin position="828"/>
        <end position="860"/>
    </location>
</feature>
<evidence type="ECO:0000313" key="5">
    <source>
        <dbReference type="EMBL" id="CEJ93264.1"/>
    </source>
</evidence>
<evidence type="ECO:0000256" key="2">
    <source>
        <dbReference type="SAM" id="MobiDB-lite"/>
    </source>
</evidence>
<evidence type="ECO:0000313" key="6">
    <source>
        <dbReference type="Proteomes" id="UP000039046"/>
    </source>
</evidence>
<dbReference type="STRING" id="1531966.A0A0A1TEU9"/>
<sequence>MAVLSANVNKPTDKALKEADINRKLQVYGIFSAFKAGKVPSNDQIDVALNSFLESKALSAPSDKLSAEGKKLVEDTREVIRLAKVLLLSKNEGNLIQDFIWQTTQFDPKSIDSVKSPLEKDAAKRDGEDALHGLRTLGTLLITNGQFRKLLKDASILIRDMVSDAAGGAGSYIRPSEEQLGQIDQAAEDNTWHEAPKFSKAELKKQAQDLYKGNAKKDAQEVLNAAQEAATPTGQGKDLTTEDAKAGVNAGASALKKKLDAHVDPEAKEKLKKRNAEYKAKAKEYLNKKMPQERRDQIIWRLKKMVLECQSHADYSEAIQTLLRLAEEYGKHGQSLGQSSTGSAKQVRTGFAAAEADLRLLIERFANGTSTSGLWESIGQIYKDADKDAELKGWFKSVDAYIRRCLLEQGYVLDEVSTKDWDRLYDQGRVLLREKYRGHTDRVLDETKALADQFEQDPHNKAFGEAVQRLFQDLGNDENGKSTFKPHLLKDVFNVILPSVLETTSYIPIPRIEYTDNQVDAVIENLVLESDNFMPNVLEIASENQFKWGRKKIANSNFNTMDVKVSGIQMDLLDVSFHVKRKTGFPRVSDTGVMDILLPGDGFSFRMKVATARKHDSQNLFKVEKVDVDFKSLNINLKKSKHKFLFKIAKPILLKALRPALQKAVEKAIKDKCNEFDATLWEIKNEAEAAGENVAAGEKKQGFAKRFYNASQKRVLENKEKAKAKKEEAKAKAEADGRKVNIAMTKEDSLFPALDLPGGVSTKATEYKQLAGKGEKWESPVFSIGKADKSTDIPSAPQVERKQVIPSTPKVGTTAAATTAAVSNGAATANGNGHANGNGLANGNGHTNGHANGKAPAAAENTDLASDARIAAIAANAAFQNSQ</sequence>
<accession>A0A0A1TEU9</accession>
<dbReference type="EMBL" id="CDHN01000005">
    <property type="protein sequence ID" value="CEJ93264.1"/>
    <property type="molecule type" value="Genomic_DNA"/>
</dbReference>
<feature type="region of interest" description="Disordered" evidence="2">
    <location>
        <begin position="786"/>
        <end position="811"/>
    </location>
</feature>
<feature type="domain" description="HAM1-like C-terminal" evidence="3">
    <location>
        <begin position="628"/>
        <end position="794"/>
    </location>
</feature>
<keyword evidence="1" id="KW-0175">Coiled coil</keyword>
<feature type="compositionally biased region" description="Low complexity" evidence="2">
    <location>
        <begin position="843"/>
        <end position="853"/>
    </location>
</feature>
<organism evidence="5 6">
    <name type="scientific">[Torrubiella] hemipterigena</name>
    <dbReference type="NCBI Taxonomy" id="1531966"/>
    <lineage>
        <taxon>Eukaryota</taxon>
        <taxon>Fungi</taxon>
        <taxon>Dikarya</taxon>
        <taxon>Ascomycota</taxon>
        <taxon>Pezizomycotina</taxon>
        <taxon>Sordariomycetes</taxon>
        <taxon>Hypocreomycetidae</taxon>
        <taxon>Hypocreales</taxon>
        <taxon>Clavicipitaceae</taxon>
        <taxon>Clavicipitaceae incertae sedis</taxon>
        <taxon>'Torrubiella' clade</taxon>
    </lineage>
</organism>
<feature type="coiled-coil region" evidence="1">
    <location>
        <begin position="709"/>
        <end position="739"/>
    </location>
</feature>
<dbReference type="AlphaFoldDB" id="A0A0A1TEU9"/>
<dbReference type="InterPro" id="IPR045967">
    <property type="entry name" value="HAM1-like_N"/>
</dbReference>
<dbReference type="PANTHER" id="PTHR31138:SF1">
    <property type="entry name" value="PDZ DOMAIN-CONTAINING PROTEIN"/>
    <property type="match status" value="1"/>
</dbReference>
<dbReference type="Gene3D" id="3.15.10.10">
    <property type="entry name" value="Bactericidal permeability-increasing protein, domain 1"/>
    <property type="match status" value="1"/>
</dbReference>
<reference evidence="5 6" key="1">
    <citation type="journal article" date="2015" name="Genome Announc.">
        <title>Draft Genome Sequence and Gene Annotation of the Entomopathogenic Fungus Verticillium hemipterigenum.</title>
        <authorList>
            <person name="Horn F."/>
            <person name="Habel A."/>
            <person name="Scharf D.H."/>
            <person name="Dworschak J."/>
            <person name="Brakhage A.A."/>
            <person name="Guthke R."/>
            <person name="Hertweck C."/>
            <person name="Linde J."/>
        </authorList>
    </citation>
    <scope>NUCLEOTIDE SEQUENCE [LARGE SCALE GENOMIC DNA]</scope>
</reference>
<evidence type="ECO:0000256" key="1">
    <source>
        <dbReference type="SAM" id="Coils"/>
    </source>
</evidence>
<evidence type="ECO:0000259" key="4">
    <source>
        <dbReference type="Pfam" id="PF19343"/>
    </source>
</evidence>
<dbReference type="Proteomes" id="UP000039046">
    <property type="component" value="Unassembled WGS sequence"/>
</dbReference>